<dbReference type="Gene3D" id="3.40.50.12360">
    <property type="match status" value="1"/>
</dbReference>
<feature type="region of interest" description="Disordered" evidence="1">
    <location>
        <begin position="152"/>
        <end position="535"/>
    </location>
</feature>
<evidence type="ECO:0000256" key="1">
    <source>
        <dbReference type="SAM" id="MobiDB-lite"/>
    </source>
</evidence>
<proteinExistence type="predicted"/>
<feature type="compositionally biased region" description="Basic and acidic residues" evidence="1">
    <location>
        <begin position="429"/>
        <end position="443"/>
    </location>
</feature>
<feature type="compositionally biased region" description="Basic and acidic residues" evidence="1">
    <location>
        <begin position="152"/>
        <end position="173"/>
    </location>
</feature>
<feature type="region of interest" description="Disordered" evidence="1">
    <location>
        <begin position="1310"/>
        <end position="1373"/>
    </location>
</feature>
<feature type="compositionally biased region" description="Polar residues" evidence="1">
    <location>
        <begin position="1202"/>
        <end position="1217"/>
    </location>
</feature>
<feature type="compositionally biased region" description="Basic and acidic residues" evidence="1">
    <location>
        <begin position="523"/>
        <end position="535"/>
    </location>
</feature>
<feature type="compositionally biased region" description="Low complexity" evidence="1">
    <location>
        <begin position="365"/>
        <end position="379"/>
    </location>
</feature>
<keyword evidence="3" id="KW-1185">Reference proteome</keyword>
<feature type="compositionally biased region" description="Polar residues" evidence="1">
    <location>
        <begin position="1359"/>
        <end position="1373"/>
    </location>
</feature>
<dbReference type="Proteomes" id="UP001489902">
    <property type="component" value="Chromosome 3"/>
</dbReference>
<feature type="compositionally biased region" description="Low complexity" evidence="1">
    <location>
        <begin position="1"/>
        <end position="22"/>
    </location>
</feature>
<feature type="compositionally biased region" description="Low complexity" evidence="1">
    <location>
        <begin position="1334"/>
        <end position="1351"/>
    </location>
</feature>
<reference evidence="2 3" key="1">
    <citation type="submission" date="2024-04" db="EMBL/GenBank/DDBJ databases">
        <title>Complete genome sequence of Fusarium acuminatum.</title>
        <authorList>
            <person name="Lan B."/>
        </authorList>
    </citation>
    <scope>NUCLEOTIDE SEQUENCE [LARGE SCALE GENOMIC DNA]</scope>
    <source>
        <strain evidence="2">1A</strain>
    </source>
</reference>
<organism evidence="2 3">
    <name type="scientific">Fusarium acuminatum</name>
    <dbReference type="NCBI Taxonomy" id="5515"/>
    <lineage>
        <taxon>Eukaryota</taxon>
        <taxon>Fungi</taxon>
        <taxon>Dikarya</taxon>
        <taxon>Ascomycota</taxon>
        <taxon>Pezizomycotina</taxon>
        <taxon>Sordariomycetes</taxon>
        <taxon>Hypocreomycetidae</taxon>
        <taxon>Hypocreales</taxon>
        <taxon>Nectriaceae</taxon>
        <taxon>Fusarium</taxon>
        <taxon>Fusarium tricinctum species complex</taxon>
    </lineage>
</organism>
<feature type="region of interest" description="Disordered" evidence="1">
    <location>
        <begin position="1"/>
        <end position="99"/>
    </location>
</feature>
<feature type="compositionally biased region" description="Polar residues" evidence="1">
    <location>
        <begin position="1310"/>
        <end position="1320"/>
    </location>
</feature>
<dbReference type="EMBL" id="CP151262">
    <property type="protein sequence ID" value="WZH44983.1"/>
    <property type="molecule type" value="Genomic_DNA"/>
</dbReference>
<feature type="compositionally biased region" description="Polar residues" evidence="1">
    <location>
        <begin position="456"/>
        <end position="469"/>
    </location>
</feature>
<evidence type="ECO:0008006" key="4">
    <source>
        <dbReference type="Google" id="ProtNLM"/>
    </source>
</evidence>
<feature type="compositionally biased region" description="Polar residues" evidence="1">
    <location>
        <begin position="299"/>
        <end position="317"/>
    </location>
</feature>
<dbReference type="InterPro" id="IPR038609">
    <property type="entry name" value="HDA1_su2/3_sf"/>
</dbReference>
<evidence type="ECO:0000313" key="2">
    <source>
        <dbReference type="EMBL" id="WZH44983.1"/>
    </source>
</evidence>
<feature type="compositionally biased region" description="Low complexity" evidence="1">
    <location>
        <begin position="276"/>
        <end position="288"/>
    </location>
</feature>
<feature type="compositionally biased region" description="Polar residues" evidence="1">
    <location>
        <begin position="196"/>
        <end position="212"/>
    </location>
</feature>
<feature type="compositionally biased region" description="Acidic residues" evidence="1">
    <location>
        <begin position="403"/>
        <end position="415"/>
    </location>
</feature>
<feature type="region of interest" description="Disordered" evidence="1">
    <location>
        <begin position="1199"/>
        <end position="1221"/>
    </location>
</feature>
<feature type="compositionally biased region" description="Polar residues" evidence="1">
    <location>
        <begin position="54"/>
        <end position="63"/>
    </location>
</feature>
<feature type="compositionally biased region" description="Polar residues" evidence="1">
    <location>
        <begin position="511"/>
        <end position="522"/>
    </location>
</feature>
<feature type="compositionally biased region" description="Basic residues" evidence="1">
    <location>
        <begin position="213"/>
        <end position="228"/>
    </location>
</feature>
<evidence type="ECO:0000313" key="3">
    <source>
        <dbReference type="Proteomes" id="UP001489902"/>
    </source>
</evidence>
<gene>
    <name evidence="2" type="ORF">QYS62_006019</name>
</gene>
<name>A0ABZ2WWB9_9HYPO</name>
<accession>A0ABZ2WWB9</accession>
<feature type="compositionally biased region" description="Basic and acidic residues" evidence="1">
    <location>
        <begin position="64"/>
        <end position="83"/>
    </location>
</feature>
<feature type="compositionally biased region" description="Polar residues" evidence="1">
    <location>
        <begin position="479"/>
        <end position="500"/>
    </location>
</feature>
<feature type="compositionally biased region" description="Low complexity" evidence="1">
    <location>
        <begin position="235"/>
        <end position="259"/>
    </location>
</feature>
<sequence>MVGTRKSTPTSRASTPRTSATPLNRKSRRKREYEDSEEEYTEQPSSRKRRKSGTPKSGQQRRGSLQDKRGKSKGETGQEDTNRETAAQLSSDDGEQDGWWQVKRVVDERLTVADDGEIVNKCLVEWEPSPKGRTYEPEWIPIAYLNSEARKDWEEEKKKKDREAEAKRLETRTQRGLRNLTPRANQAEQARIHDGPQQQTLNVLTPTRSRPSSFRKHVRSGNKPKVQRSSRLSEEPVPSIVSASSSEIAESPSEPPLLSGGKFAVLLRKPDNFDPSEYQSVSTQSSSHKISDLEEDDQQITFASKLSQDTIPDSQDLSGHWDHRKLESQSAVRPDYEPGSPQVPEHQQLVAADHPTSVDRVGEAVSVTQQQSQSPVQVSGHLDVEEPSSVDAFAEFDPPFPDSDNEDAPLEDDTPYPDTGGYTDTANHSGEEGPEVHSIRDDQGSEVSGIEVGGPTHNTRLEQNNLSSNEHNHRDTESTQESQHSFDNQSFATANSQNSRTRLDSAECDVQGNQTQESISVDQHSEDEQQVTEDHVSEAVDNAQSQRENHCGQEIEVERSVVKHHPQSEESSGADRSLTFAETGLDVVVSSPEVVIQSQPVYSVDPWKPEALGNTPEAPPPSISPASIMPVPNTHISAVDSMRQAINLAFNDSNDSLTHTLLGQDADDGMPPGTISPAAISRSVEPMTSLHVLDFPGQDTITPEIESSGLSITMGQVPVDQDSDVSSESSQRDDSLLQYPITLPMQASRRPYYGEVIKDHKAEIQAFSRFFTGETRGKPDDGLVEKIDDLFDRLFGICDYPQDVIGSSLENQPSSDIAKYSCDANSKFCFLFELMSALDGKEQGILVVVRSQELMRLIFAVTEVARIECSAESISKRTDYPSVTRITLALSTEEFDPFNFDVVIGYDFHFSRSSIARQLYTKSTRKSPLVLLLVTTHSIEHVNLHHWDKVSDLEAKNAILACTVSAGRYLEDPERGYGEPHKVAEVFAAYLNGHTDTLNWEPQTIPDDVLDIFENPMSQIRTLFSMGPLHENGLKRKYATDDGDEADSKRICLPLRDLPVDSNNPPMPLAMRQLLDSVTPRGLATKRETMITIPLESLESIREKIDEYKRLNMLAGEVEVELKTHINRLDSELKEFKKTSNKIEMSNRTALQERTMFEKEKKKVEAAAQAAAEIAQRESAQQHKRIEELQTTIARLKDDPESVNTEQALSESQQQLKTSEDKLKRALSDVEFMRGRYQDASAQVSKLTNNNKELTGQNEDLSQKASANLLAIHAQNFSSERQELLQQIASLQAQVQQKDADLSVAHQKLTSLANGRNTRGGSMPRSPRVPSGMSPRPSRSAFAGSASRGTSPSGPGAQFMSQQARSERWNQLQ</sequence>
<protein>
    <recommendedName>
        <fullName evidence="4">Chromo domain-containing protein</fullName>
    </recommendedName>
</protein>